<evidence type="ECO:0000259" key="6">
    <source>
        <dbReference type="Pfam" id="PF00892"/>
    </source>
</evidence>
<evidence type="ECO:0000256" key="1">
    <source>
        <dbReference type="ARBA" id="ARBA00004141"/>
    </source>
</evidence>
<feature type="transmembrane region" description="Helical" evidence="5">
    <location>
        <begin position="115"/>
        <end position="131"/>
    </location>
</feature>
<dbReference type="PANTHER" id="PTHR32322">
    <property type="entry name" value="INNER MEMBRANE TRANSPORTER"/>
    <property type="match status" value="1"/>
</dbReference>
<evidence type="ECO:0000313" key="8">
    <source>
        <dbReference type="Proteomes" id="UP000581135"/>
    </source>
</evidence>
<proteinExistence type="predicted"/>
<protein>
    <submittedName>
        <fullName evidence="7">O-acetylserine/cysteine efflux transporter</fullName>
    </submittedName>
</protein>
<dbReference type="InterPro" id="IPR050638">
    <property type="entry name" value="AA-Vitamin_Transporters"/>
</dbReference>
<feature type="transmembrane region" description="Helical" evidence="5">
    <location>
        <begin position="58"/>
        <end position="75"/>
    </location>
</feature>
<comment type="subcellular location">
    <subcellularLocation>
        <location evidence="1">Membrane</location>
        <topology evidence="1">Multi-pass membrane protein</topology>
    </subcellularLocation>
</comment>
<accession>A0A839SN65</accession>
<evidence type="ECO:0000256" key="2">
    <source>
        <dbReference type="ARBA" id="ARBA00022692"/>
    </source>
</evidence>
<dbReference type="InterPro" id="IPR000620">
    <property type="entry name" value="EamA_dom"/>
</dbReference>
<dbReference type="Pfam" id="PF00892">
    <property type="entry name" value="EamA"/>
    <property type="match status" value="2"/>
</dbReference>
<comment type="caution">
    <text evidence="7">The sequence shown here is derived from an EMBL/GenBank/DDBJ whole genome shotgun (WGS) entry which is preliminary data.</text>
</comment>
<feature type="transmembrane region" description="Helical" evidence="5">
    <location>
        <begin position="162"/>
        <end position="184"/>
    </location>
</feature>
<dbReference type="RefSeq" id="WP_183415058.1">
    <property type="nucleotide sequence ID" value="NZ_JACHXA010000001.1"/>
</dbReference>
<sequence length="292" mass="31259">MKKIDVFLALMVPILWGMGFVVAKPAVDQFPPILLMAMRFGVTAMLLVWFVPIPRAALRSLFLVALIGSTLQYGLTFNGLRLLDAGTTALIVQAEVPFLSLIAALWLGEKLGLRKILGMAVAFGGIYLIAGEPRLEGKAIGIGLVLAGAFMWALGQAMMRRLGALGGFTAIAWVSAMAAPQLFIASLIVEADHLTYVRSAGLEVWVAVIYLGAVMTAIGYSCWYHVLGRYEASKVGPFILLTPVMSVLGGILFLGETLTLHIVIGGVLVIGGVGIVLIERRTRLKPDPALQE</sequence>
<organism evidence="7 8">
    <name type="scientific">Limibacillus halophilus</name>
    <dbReference type="NCBI Taxonomy" id="1579333"/>
    <lineage>
        <taxon>Bacteria</taxon>
        <taxon>Pseudomonadati</taxon>
        <taxon>Pseudomonadota</taxon>
        <taxon>Alphaproteobacteria</taxon>
        <taxon>Rhodospirillales</taxon>
        <taxon>Rhodovibrionaceae</taxon>
        <taxon>Limibacillus</taxon>
    </lineage>
</organism>
<name>A0A839SN65_9PROT</name>
<gene>
    <name evidence="7" type="ORF">FHR98_000526</name>
</gene>
<evidence type="ECO:0000256" key="3">
    <source>
        <dbReference type="ARBA" id="ARBA00022989"/>
    </source>
</evidence>
<keyword evidence="8" id="KW-1185">Reference proteome</keyword>
<evidence type="ECO:0000256" key="4">
    <source>
        <dbReference type="ARBA" id="ARBA00023136"/>
    </source>
</evidence>
<feature type="transmembrane region" description="Helical" evidence="5">
    <location>
        <begin position="235"/>
        <end position="254"/>
    </location>
</feature>
<evidence type="ECO:0000256" key="5">
    <source>
        <dbReference type="SAM" id="Phobius"/>
    </source>
</evidence>
<dbReference type="GO" id="GO:0016020">
    <property type="term" value="C:membrane"/>
    <property type="evidence" value="ECO:0007669"/>
    <property type="project" value="UniProtKB-SubCell"/>
</dbReference>
<evidence type="ECO:0000313" key="7">
    <source>
        <dbReference type="EMBL" id="MBB3064261.1"/>
    </source>
</evidence>
<dbReference type="Gene3D" id="1.10.3730.20">
    <property type="match status" value="1"/>
</dbReference>
<feature type="transmembrane region" description="Helical" evidence="5">
    <location>
        <begin position="137"/>
        <end position="155"/>
    </location>
</feature>
<feature type="transmembrane region" description="Helical" evidence="5">
    <location>
        <begin position="33"/>
        <end position="51"/>
    </location>
</feature>
<keyword evidence="4 5" id="KW-0472">Membrane</keyword>
<feature type="transmembrane region" description="Helical" evidence="5">
    <location>
        <begin position="87"/>
        <end position="108"/>
    </location>
</feature>
<feature type="transmembrane region" description="Helical" evidence="5">
    <location>
        <begin position="204"/>
        <end position="223"/>
    </location>
</feature>
<reference evidence="7 8" key="1">
    <citation type="submission" date="2020-08" db="EMBL/GenBank/DDBJ databases">
        <title>Genomic Encyclopedia of Type Strains, Phase III (KMG-III): the genomes of soil and plant-associated and newly described type strains.</title>
        <authorList>
            <person name="Whitman W."/>
        </authorList>
    </citation>
    <scope>NUCLEOTIDE SEQUENCE [LARGE SCALE GENOMIC DNA]</scope>
    <source>
        <strain evidence="7 8">CECT 8803</strain>
    </source>
</reference>
<dbReference type="EMBL" id="JACHXA010000001">
    <property type="protein sequence ID" value="MBB3064261.1"/>
    <property type="molecule type" value="Genomic_DNA"/>
</dbReference>
<dbReference type="InterPro" id="IPR037185">
    <property type="entry name" value="EmrE-like"/>
</dbReference>
<dbReference type="PANTHER" id="PTHR32322:SF9">
    <property type="entry name" value="AMINO-ACID METABOLITE EFFLUX PUMP-RELATED"/>
    <property type="match status" value="1"/>
</dbReference>
<feature type="domain" description="EamA" evidence="6">
    <location>
        <begin position="140"/>
        <end position="277"/>
    </location>
</feature>
<feature type="transmembrane region" description="Helical" evidence="5">
    <location>
        <begin position="260"/>
        <end position="278"/>
    </location>
</feature>
<keyword evidence="2 5" id="KW-0812">Transmembrane</keyword>
<dbReference type="SUPFAM" id="SSF103481">
    <property type="entry name" value="Multidrug resistance efflux transporter EmrE"/>
    <property type="match status" value="2"/>
</dbReference>
<keyword evidence="3 5" id="KW-1133">Transmembrane helix</keyword>
<feature type="domain" description="EamA" evidence="6">
    <location>
        <begin position="6"/>
        <end position="130"/>
    </location>
</feature>
<dbReference type="AlphaFoldDB" id="A0A839SN65"/>
<dbReference type="Proteomes" id="UP000581135">
    <property type="component" value="Unassembled WGS sequence"/>
</dbReference>